<dbReference type="Gene3D" id="3.40.50.300">
    <property type="entry name" value="P-loop containing nucleotide triphosphate hydrolases"/>
    <property type="match status" value="1"/>
</dbReference>
<sequence length="395" mass="43734">MARRVFLHVGTAKSGTSFLQDLWWRHRDELRGRGLLLPGVRRDHFAAAAVVKGMTDVVETLVERERDAWHRLVEEARHWPGDVLLTNEHFADSPVETTRAALDDLAAAADEVHVVVTARDLARVLPSAWQQRVKMGARQAYRRFLATVRRDEDHQKFWRYQDVPAILERWSTGLPVGRAHLVVVPPPGAPREELWLRTASVLGVDVSGLDTEAERPNDSLGLVEAELLRRINERLPRTQRSPELTRHVKGTFVPEALVGSATRESFVLPARHHAWVHERSAAVVADLRASAYDVVGDLDDLLPAPPRDGRTPDDATDEELLAAARTVLPRLGSDAEPASLEEAVGLIADVLLARASRPTAGRAVSQPRVEAAEGGSRTGLRRVVRRLAQRGTSAQ</sequence>
<evidence type="ECO:0000313" key="1">
    <source>
        <dbReference type="EMBL" id="MCY4725458.1"/>
    </source>
</evidence>
<evidence type="ECO:0008006" key="3">
    <source>
        <dbReference type="Google" id="ProtNLM"/>
    </source>
</evidence>
<dbReference type="Proteomes" id="UP001074726">
    <property type="component" value="Unassembled WGS sequence"/>
</dbReference>
<keyword evidence="2" id="KW-1185">Reference proteome</keyword>
<gene>
    <name evidence="1" type="ORF">NYO98_04135</name>
</gene>
<proteinExistence type="predicted"/>
<protein>
    <recommendedName>
        <fullName evidence="3">Sulfotransferase family protein</fullName>
    </recommendedName>
</protein>
<name>A0ABT4C923_9ACTN</name>
<reference evidence="1" key="1">
    <citation type="submission" date="2022-08" db="EMBL/GenBank/DDBJ databases">
        <title>Genome sequencing of Nocardioides sp. STR2.</title>
        <authorList>
            <person name="So Y."/>
        </authorList>
    </citation>
    <scope>NUCLEOTIDE SEQUENCE</scope>
    <source>
        <strain evidence="1">STR2</strain>
    </source>
</reference>
<dbReference type="InterPro" id="IPR027417">
    <property type="entry name" value="P-loop_NTPase"/>
</dbReference>
<organism evidence="1 2">
    <name type="scientific">Nocardioides pini</name>
    <dbReference type="NCBI Taxonomy" id="2975053"/>
    <lineage>
        <taxon>Bacteria</taxon>
        <taxon>Bacillati</taxon>
        <taxon>Actinomycetota</taxon>
        <taxon>Actinomycetes</taxon>
        <taxon>Propionibacteriales</taxon>
        <taxon>Nocardioidaceae</taxon>
        <taxon>Nocardioides</taxon>
    </lineage>
</organism>
<dbReference type="EMBL" id="JAPPUX010000001">
    <property type="protein sequence ID" value="MCY4725458.1"/>
    <property type="molecule type" value="Genomic_DNA"/>
</dbReference>
<accession>A0ABT4C923</accession>
<dbReference type="SUPFAM" id="SSF52540">
    <property type="entry name" value="P-loop containing nucleoside triphosphate hydrolases"/>
    <property type="match status" value="1"/>
</dbReference>
<evidence type="ECO:0000313" key="2">
    <source>
        <dbReference type="Proteomes" id="UP001074726"/>
    </source>
</evidence>
<comment type="caution">
    <text evidence="1">The sequence shown here is derived from an EMBL/GenBank/DDBJ whole genome shotgun (WGS) entry which is preliminary data.</text>
</comment>
<dbReference type="RefSeq" id="WP_268110260.1">
    <property type="nucleotide sequence ID" value="NZ_JAPPUX010000001.1"/>
</dbReference>